<proteinExistence type="predicted"/>
<evidence type="ECO:0000256" key="1">
    <source>
        <dbReference type="ARBA" id="ARBA00004196"/>
    </source>
</evidence>
<evidence type="ECO:0000256" key="2">
    <source>
        <dbReference type="ARBA" id="ARBA00022729"/>
    </source>
</evidence>
<keyword evidence="2 3" id="KW-0732">Signal</keyword>
<feature type="signal peptide" evidence="3">
    <location>
        <begin position="1"/>
        <end position="17"/>
    </location>
</feature>
<dbReference type="EMBL" id="NXIF01000023">
    <property type="protein sequence ID" value="PKI81100.1"/>
    <property type="molecule type" value="Genomic_DNA"/>
</dbReference>
<dbReference type="Gene3D" id="1.20.1420.20">
    <property type="entry name" value="M75 peptidase, HXXE motif"/>
    <property type="match status" value="1"/>
</dbReference>
<dbReference type="KEGG" id="ahs:AHALO_0718"/>
<keyword evidence="6" id="KW-1185">Reference proteome</keyword>
<dbReference type="RefSeq" id="WP_101184499.1">
    <property type="nucleotide sequence ID" value="NZ_CP031218.1"/>
</dbReference>
<evidence type="ECO:0000313" key="5">
    <source>
        <dbReference type="EMBL" id="PKI81100.1"/>
    </source>
</evidence>
<reference evidence="5 6" key="1">
    <citation type="submission" date="2017-09" db="EMBL/GenBank/DDBJ databases">
        <title>Genomics of the genus Arcobacter.</title>
        <authorList>
            <person name="Perez-Cataluna A."/>
            <person name="Figueras M.J."/>
            <person name="Salas-Masso N."/>
        </authorList>
    </citation>
    <scope>NUCLEOTIDE SEQUENCE [LARGE SCALE GENOMIC DNA]</scope>
    <source>
        <strain evidence="5 6">DSM 18005</strain>
    </source>
</reference>
<dbReference type="OrthoDB" id="5365401at2"/>
<feature type="chain" id="PRO_5014618833" evidence="3">
    <location>
        <begin position="18"/>
        <end position="312"/>
    </location>
</feature>
<evidence type="ECO:0000313" key="6">
    <source>
        <dbReference type="Proteomes" id="UP000233248"/>
    </source>
</evidence>
<sequence length="312" mass="35891">MKRVVLILALFVSFAFSNTFTNIIQNVSLPNVNKALEDINSLEKSYSKKDFDKLVKSWKKVQALYLAGSINEDYIDTPRYIDIFHHGNEDITKQLNRAIKSSDDASVELFRNSTKSINAIEYMLYKDEKLSKREKELLDVMFKAIKSHLMDIKTVYSNYLKSKQRSEKWGNAVIINKLIDSTYKLKEWRVGDPAGYSRKYKDNPDNKRAEYYLSKNSFSAIKAILDAHNEVIGEKEYKNFATMALNSGAKKQVMQVRKALQESYEELSKLKTDDFSNAQGLFEALSKFHNAYYLSLIEELSVTAKILDADGD</sequence>
<dbReference type="Pfam" id="PF09375">
    <property type="entry name" value="Peptidase_M75"/>
    <property type="match status" value="1"/>
</dbReference>
<dbReference type="GO" id="GO:0030313">
    <property type="term" value="C:cell envelope"/>
    <property type="evidence" value="ECO:0007669"/>
    <property type="project" value="UniProtKB-SubCell"/>
</dbReference>
<organism evidence="5 6">
    <name type="scientific">Malaciobacter halophilus</name>
    <dbReference type="NCBI Taxonomy" id="197482"/>
    <lineage>
        <taxon>Bacteria</taxon>
        <taxon>Pseudomonadati</taxon>
        <taxon>Campylobacterota</taxon>
        <taxon>Epsilonproteobacteria</taxon>
        <taxon>Campylobacterales</taxon>
        <taxon>Arcobacteraceae</taxon>
        <taxon>Malaciobacter</taxon>
    </lineage>
</organism>
<comment type="subcellular location">
    <subcellularLocation>
        <location evidence="1">Cell envelope</location>
    </subcellularLocation>
</comment>
<dbReference type="AlphaFoldDB" id="A0A2N1J3G8"/>
<dbReference type="InterPro" id="IPR038352">
    <property type="entry name" value="Imelysin_sf"/>
</dbReference>
<evidence type="ECO:0000256" key="3">
    <source>
        <dbReference type="SAM" id="SignalP"/>
    </source>
</evidence>
<feature type="domain" description="Imelysin-like" evidence="4">
    <location>
        <begin position="48"/>
        <end position="277"/>
    </location>
</feature>
<dbReference type="InterPro" id="IPR018976">
    <property type="entry name" value="Imelysin-like"/>
</dbReference>
<accession>A0A2N1J3G8</accession>
<dbReference type="Proteomes" id="UP000233248">
    <property type="component" value="Unassembled WGS sequence"/>
</dbReference>
<gene>
    <name evidence="5" type="ORF">CP960_05945</name>
</gene>
<protein>
    <submittedName>
        <fullName evidence="5">Imelysin</fullName>
    </submittedName>
</protein>
<comment type="caution">
    <text evidence="5">The sequence shown here is derived from an EMBL/GenBank/DDBJ whole genome shotgun (WGS) entry which is preliminary data.</text>
</comment>
<evidence type="ECO:0000259" key="4">
    <source>
        <dbReference type="Pfam" id="PF09375"/>
    </source>
</evidence>
<name>A0A2N1J3G8_9BACT</name>